<evidence type="ECO:0000313" key="1">
    <source>
        <dbReference type="EMBL" id="KAK9049010.1"/>
    </source>
</evidence>
<dbReference type="Gene3D" id="3.40.1500.20">
    <property type="match status" value="1"/>
</dbReference>
<protein>
    <submittedName>
        <fullName evidence="1">Uncharacterized protein</fullName>
    </submittedName>
</protein>
<accession>A0AAP0C818</accession>
<dbReference type="Proteomes" id="UP001408789">
    <property type="component" value="Unassembled WGS sequence"/>
</dbReference>
<comment type="caution">
    <text evidence="1">The sequence shown here is derived from an EMBL/GenBank/DDBJ whole genome shotgun (WGS) entry which is preliminary data.</text>
</comment>
<sequence>MPAIIGHVSPFSVFYPSPKLLPNSVSCSRARRSCSASKSNSLSPPGDQMGFMDLPYVSASHRDLMIDLASTLETRLDSFLNPCNLPPDVQSYKNETGTSHAALHLRSGLHSSPVLLTYFPTPSLI</sequence>
<proteinExistence type="predicted"/>
<dbReference type="InterPro" id="IPR009439">
    <property type="entry name" value="RCC_reductase"/>
</dbReference>
<dbReference type="PANTHER" id="PTHR34685:SF2">
    <property type="entry name" value="RED CHLOROPHYLL CATABOLITE REDUCTASE, CHLOROPLASTIC"/>
    <property type="match status" value="1"/>
</dbReference>
<keyword evidence="2" id="KW-1185">Reference proteome</keyword>
<name>A0AAP0C818_9ASTR</name>
<dbReference type="GO" id="GO:0051743">
    <property type="term" value="F:red chlorophyll catabolite reductase activity"/>
    <property type="evidence" value="ECO:0007669"/>
    <property type="project" value="InterPro"/>
</dbReference>
<gene>
    <name evidence="1" type="ORF">SSX86_032022</name>
</gene>
<dbReference type="Pfam" id="PF06405">
    <property type="entry name" value="RCC_reductase"/>
    <property type="match status" value="1"/>
</dbReference>
<dbReference type="GO" id="GO:0009507">
    <property type="term" value="C:chloroplast"/>
    <property type="evidence" value="ECO:0007669"/>
    <property type="project" value="TreeGrafter"/>
</dbReference>
<organism evidence="1 2">
    <name type="scientific">Deinandra increscens subsp. villosa</name>
    <dbReference type="NCBI Taxonomy" id="3103831"/>
    <lineage>
        <taxon>Eukaryota</taxon>
        <taxon>Viridiplantae</taxon>
        <taxon>Streptophyta</taxon>
        <taxon>Embryophyta</taxon>
        <taxon>Tracheophyta</taxon>
        <taxon>Spermatophyta</taxon>
        <taxon>Magnoliopsida</taxon>
        <taxon>eudicotyledons</taxon>
        <taxon>Gunneridae</taxon>
        <taxon>Pentapetalae</taxon>
        <taxon>asterids</taxon>
        <taxon>campanulids</taxon>
        <taxon>Asterales</taxon>
        <taxon>Asteraceae</taxon>
        <taxon>Asteroideae</taxon>
        <taxon>Heliantheae alliance</taxon>
        <taxon>Madieae</taxon>
        <taxon>Madiinae</taxon>
        <taxon>Deinandra</taxon>
    </lineage>
</organism>
<dbReference type="PANTHER" id="PTHR34685">
    <property type="entry name" value="RED CHLOROPHYLL CATABOLITE REDUCTASE, CHLOROPLASTIC"/>
    <property type="match status" value="1"/>
</dbReference>
<dbReference type="AlphaFoldDB" id="A0AAP0C818"/>
<dbReference type="GO" id="GO:0015996">
    <property type="term" value="P:chlorophyll catabolic process"/>
    <property type="evidence" value="ECO:0007669"/>
    <property type="project" value="TreeGrafter"/>
</dbReference>
<evidence type="ECO:0000313" key="2">
    <source>
        <dbReference type="Proteomes" id="UP001408789"/>
    </source>
</evidence>
<dbReference type="EMBL" id="JBCNJP010008917">
    <property type="protein sequence ID" value="KAK9049010.1"/>
    <property type="molecule type" value="Genomic_DNA"/>
</dbReference>
<reference evidence="1 2" key="1">
    <citation type="submission" date="2024-04" db="EMBL/GenBank/DDBJ databases">
        <title>The reference genome of an endangered Asteraceae, Deinandra increscens subsp. villosa, native to the Central Coast of California.</title>
        <authorList>
            <person name="Guilliams M."/>
            <person name="Hasenstab-Lehman K."/>
            <person name="Meyer R."/>
            <person name="Mcevoy S."/>
        </authorList>
    </citation>
    <scope>NUCLEOTIDE SEQUENCE [LARGE SCALE GENOMIC DNA]</scope>
    <source>
        <tissue evidence="1">Leaf</tissue>
    </source>
</reference>